<dbReference type="InterPro" id="IPR011033">
    <property type="entry name" value="PRC_barrel-like_sf"/>
</dbReference>
<keyword evidence="3" id="KW-1185">Reference proteome</keyword>
<dbReference type="InterPro" id="IPR014238">
    <property type="entry name" value="Spore_YlmC/YmxH"/>
</dbReference>
<accession>A0ABS4HI39</accession>
<dbReference type="Proteomes" id="UP001519328">
    <property type="component" value="Unassembled WGS sequence"/>
</dbReference>
<dbReference type="Pfam" id="PF05239">
    <property type="entry name" value="PRC"/>
    <property type="match status" value="1"/>
</dbReference>
<evidence type="ECO:0000313" key="3">
    <source>
        <dbReference type="Proteomes" id="UP001519328"/>
    </source>
</evidence>
<dbReference type="Gene3D" id="2.30.30.240">
    <property type="entry name" value="PRC-barrel domain"/>
    <property type="match status" value="1"/>
</dbReference>
<comment type="caution">
    <text evidence="2">The sequence shown here is derived from an EMBL/GenBank/DDBJ whole genome shotgun (WGS) entry which is preliminary data.</text>
</comment>
<dbReference type="InterPro" id="IPR027275">
    <property type="entry name" value="PRC-brl_dom"/>
</dbReference>
<evidence type="ECO:0000259" key="1">
    <source>
        <dbReference type="Pfam" id="PF05239"/>
    </source>
</evidence>
<proteinExistence type="predicted"/>
<organism evidence="2 3">
    <name type="scientific">Virgibacillus litoralis</name>
    <dbReference type="NCBI Taxonomy" id="578221"/>
    <lineage>
        <taxon>Bacteria</taxon>
        <taxon>Bacillati</taxon>
        <taxon>Bacillota</taxon>
        <taxon>Bacilli</taxon>
        <taxon>Bacillales</taxon>
        <taxon>Bacillaceae</taxon>
        <taxon>Virgibacillus</taxon>
    </lineage>
</organism>
<dbReference type="RefSeq" id="WP_342453663.1">
    <property type="nucleotide sequence ID" value="NZ_JAGGKK010000025.1"/>
</dbReference>
<dbReference type="EMBL" id="JAGGKK010000025">
    <property type="protein sequence ID" value="MBP1950600.1"/>
    <property type="molecule type" value="Genomic_DNA"/>
</dbReference>
<dbReference type="NCBIfam" id="TIGR02888">
    <property type="entry name" value="spore_YlmC_YmxH"/>
    <property type="match status" value="1"/>
</dbReference>
<dbReference type="PANTHER" id="PTHR40061:SF1">
    <property type="entry name" value="SPORULATION PROTEIN YLMC-RELATED"/>
    <property type="match status" value="1"/>
</dbReference>
<sequence length="91" mass="10200">MMIKLTDLQIKEVIVINDGRRLGHISDLEINGDNGKITALIIIVKDKKAGLFGKPGEMVIPWYNIETIGSDVILIRDVNTPTLYPEQKLIE</sequence>
<gene>
    <name evidence="2" type="ORF">J2Z82_003560</name>
</gene>
<dbReference type="SUPFAM" id="SSF50346">
    <property type="entry name" value="PRC-barrel domain"/>
    <property type="match status" value="1"/>
</dbReference>
<reference evidence="2 3" key="1">
    <citation type="submission" date="2021-03" db="EMBL/GenBank/DDBJ databases">
        <title>Genomic Encyclopedia of Type Strains, Phase IV (KMG-IV): sequencing the most valuable type-strain genomes for metagenomic binning, comparative biology and taxonomic classification.</title>
        <authorList>
            <person name="Goeker M."/>
        </authorList>
    </citation>
    <scope>NUCLEOTIDE SEQUENCE [LARGE SCALE GENOMIC DNA]</scope>
    <source>
        <strain evidence="2 3">DSM 21085</strain>
    </source>
</reference>
<name>A0ABS4HI39_9BACI</name>
<protein>
    <submittedName>
        <fullName evidence="2">YlmC/YmxH family sporulation protein</fullName>
    </submittedName>
</protein>
<evidence type="ECO:0000313" key="2">
    <source>
        <dbReference type="EMBL" id="MBP1950600.1"/>
    </source>
</evidence>
<dbReference type="PANTHER" id="PTHR40061">
    <property type="entry name" value="SPORULATION PROTEIN YLMC-RELATED"/>
    <property type="match status" value="1"/>
</dbReference>
<feature type="domain" description="PRC-barrel" evidence="1">
    <location>
        <begin position="2"/>
        <end position="77"/>
    </location>
</feature>